<dbReference type="Gene3D" id="3.40.50.300">
    <property type="entry name" value="P-loop containing nucleotide triphosphate hydrolases"/>
    <property type="match status" value="1"/>
</dbReference>
<dbReference type="GO" id="GO:0003873">
    <property type="term" value="F:6-phosphofructo-2-kinase activity"/>
    <property type="evidence" value="ECO:0007669"/>
    <property type="project" value="InterPro"/>
</dbReference>
<sequence length="381" mass="44305">MVGLPARGKSYITKKISNYLNWLNINNKIFNVGNKRRLQLFECEEQNADFFNPNQSKNVAIRDQLALSTLDDLLDWLNNDDCPVGIFDATNSTIKRRELIKERISKRMQGQNYNVLFLESICNDLDIVENNIKLKLNGPDYKDVEDKFEALDDFKKRLQNYESIYETVESRECQDYVQCIKIVNIHNLKSFNIFGVYSLMLQGFLSNYNTCKKKIWLSINNIDSSKFIPLIINSSNFLKIMSEEAESNHHKLIPKSSTLDQIHDLILDLESSNSDVLIQTTDQFLINGLFKYFKPLQKFNQSNSSSSNIDLNYEIICINPDHYQTDFTKIDIRELYPLEMTRSNSNGSNTSEIYTPINVDGLDQFNYQNLLEVNEKLELLK</sequence>
<dbReference type="STRING" id="683960.A0A1E3NX57"/>
<evidence type="ECO:0000313" key="4">
    <source>
        <dbReference type="EMBL" id="ODQ57242.1"/>
    </source>
</evidence>
<organism evidence="4 5">
    <name type="scientific">Wickerhamomyces anomalus (strain ATCC 58044 / CBS 1984 / NCYC 433 / NRRL Y-366-8)</name>
    <name type="common">Yeast</name>
    <name type="synonym">Hansenula anomala</name>
    <dbReference type="NCBI Taxonomy" id="683960"/>
    <lineage>
        <taxon>Eukaryota</taxon>
        <taxon>Fungi</taxon>
        <taxon>Dikarya</taxon>
        <taxon>Ascomycota</taxon>
        <taxon>Saccharomycotina</taxon>
        <taxon>Saccharomycetes</taxon>
        <taxon>Phaffomycetales</taxon>
        <taxon>Wickerhamomycetaceae</taxon>
        <taxon>Wickerhamomyces</taxon>
    </lineage>
</organism>
<dbReference type="RefSeq" id="XP_019036449.1">
    <property type="nucleotide sequence ID" value="XM_019183922.1"/>
</dbReference>
<dbReference type="InterPro" id="IPR003094">
    <property type="entry name" value="6Pfruct_kin"/>
</dbReference>
<dbReference type="GO" id="GO:0006003">
    <property type="term" value="P:fructose 2,6-bisphosphate metabolic process"/>
    <property type="evidence" value="ECO:0007669"/>
    <property type="project" value="InterPro"/>
</dbReference>
<protein>
    <recommendedName>
        <fullName evidence="3">6-phosphofructo-2-kinase domain-containing protein</fullName>
    </recommendedName>
</protein>
<keyword evidence="5" id="KW-1185">Reference proteome</keyword>
<dbReference type="GeneID" id="30201168"/>
<dbReference type="SUPFAM" id="SSF52540">
    <property type="entry name" value="P-loop containing nucleoside triphosphate hydrolases"/>
    <property type="match status" value="1"/>
</dbReference>
<dbReference type="AlphaFoldDB" id="A0A1E3NX57"/>
<dbReference type="InterPro" id="IPR013079">
    <property type="entry name" value="6Phosfructo_kin"/>
</dbReference>
<gene>
    <name evidence="4" type="ORF">WICANDRAFT_65500</name>
</gene>
<reference evidence="4 5" key="1">
    <citation type="journal article" date="2016" name="Proc. Natl. Acad. Sci. U.S.A.">
        <title>Comparative genomics of biotechnologically important yeasts.</title>
        <authorList>
            <person name="Riley R."/>
            <person name="Haridas S."/>
            <person name="Wolfe K.H."/>
            <person name="Lopes M.R."/>
            <person name="Hittinger C.T."/>
            <person name="Goeker M."/>
            <person name="Salamov A.A."/>
            <person name="Wisecaver J.H."/>
            <person name="Long T.M."/>
            <person name="Calvey C.H."/>
            <person name="Aerts A.L."/>
            <person name="Barry K.W."/>
            <person name="Choi C."/>
            <person name="Clum A."/>
            <person name="Coughlan A.Y."/>
            <person name="Deshpande S."/>
            <person name="Douglass A.P."/>
            <person name="Hanson S.J."/>
            <person name="Klenk H.-P."/>
            <person name="LaButti K.M."/>
            <person name="Lapidus A."/>
            <person name="Lindquist E.A."/>
            <person name="Lipzen A.M."/>
            <person name="Meier-Kolthoff J.P."/>
            <person name="Ohm R.A."/>
            <person name="Otillar R.P."/>
            <person name="Pangilinan J.L."/>
            <person name="Peng Y."/>
            <person name="Rokas A."/>
            <person name="Rosa C.A."/>
            <person name="Scheuner C."/>
            <person name="Sibirny A.A."/>
            <person name="Slot J.C."/>
            <person name="Stielow J.B."/>
            <person name="Sun H."/>
            <person name="Kurtzman C.P."/>
            <person name="Blackwell M."/>
            <person name="Grigoriev I.V."/>
            <person name="Jeffries T.W."/>
        </authorList>
    </citation>
    <scope>NUCLEOTIDE SEQUENCE [LARGE SCALE GENOMIC DNA]</scope>
    <source>
        <strain evidence="5">ATCC 58044 / CBS 1984 / NCYC 433 / NRRL Y-366-8</strain>
    </source>
</reference>
<dbReference type="InterPro" id="IPR027417">
    <property type="entry name" value="P-loop_NTPase"/>
</dbReference>
<dbReference type="Proteomes" id="UP000094112">
    <property type="component" value="Unassembled WGS sequence"/>
</dbReference>
<dbReference type="Pfam" id="PF01591">
    <property type="entry name" value="6PF2K"/>
    <property type="match status" value="1"/>
</dbReference>
<evidence type="ECO:0000313" key="5">
    <source>
        <dbReference type="Proteomes" id="UP000094112"/>
    </source>
</evidence>
<evidence type="ECO:0000256" key="1">
    <source>
        <dbReference type="ARBA" id="ARBA00022741"/>
    </source>
</evidence>
<evidence type="ECO:0000259" key="3">
    <source>
        <dbReference type="Pfam" id="PF01591"/>
    </source>
</evidence>
<keyword evidence="2" id="KW-0067">ATP-binding</keyword>
<dbReference type="PANTHER" id="PTHR10606:SF32">
    <property type="entry name" value="6-PHOSPHOFRUCTO-2-KINASE 1"/>
    <property type="match status" value="1"/>
</dbReference>
<evidence type="ECO:0000256" key="2">
    <source>
        <dbReference type="ARBA" id="ARBA00022840"/>
    </source>
</evidence>
<feature type="domain" description="6-phosphofructo-2-kinase" evidence="3">
    <location>
        <begin position="1"/>
        <end position="187"/>
    </location>
</feature>
<dbReference type="FunFam" id="3.40.50.300:FF:000644">
    <property type="entry name" value="GpmB, Fructose-2,6-bisphosphatase"/>
    <property type="match status" value="1"/>
</dbReference>
<dbReference type="EMBL" id="KV454214">
    <property type="protein sequence ID" value="ODQ57242.1"/>
    <property type="molecule type" value="Genomic_DNA"/>
</dbReference>
<dbReference type="GO" id="GO:0005829">
    <property type="term" value="C:cytosol"/>
    <property type="evidence" value="ECO:0007669"/>
    <property type="project" value="TreeGrafter"/>
</dbReference>
<dbReference type="GO" id="GO:0005524">
    <property type="term" value="F:ATP binding"/>
    <property type="evidence" value="ECO:0007669"/>
    <property type="project" value="UniProtKB-KW"/>
</dbReference>
<accession>A0A1E3NX57</accession>
<dbReference type="GO" id="GO:0006000">
    <property type="term" value="P:fructose metabolic process"/>
    <property type="evidence" value="ECO:0007669"/>
    <property type="project" value="InterPro"/>
</dbReference>
<dbReference type="OrthoDB" id="267323at2759"/>
<dbReference type="PIRSF" id="PIRSF000709">
    <property type="entry name" value="6PFK_2-Ptase"/>
    <property type="match status" value="1"/>
</dbReference>
<name>A0A1E3NX57_WICAA</name>
<keyword evidence="1" id="KW-0547">Nucleotide-binding</keyword>
<dbReference type="PANTHER" id="PTHR10606">
    <property type="entry name" value="6-PHOSPHOFRUCTO-2-KINASE/FRUCTOSE-2,6-BISPHOSPHATASE"/>
    <property type="match status" value="1"/>
</dbReference>
<proteinExistence type="predicted"/>